<evidence type="ECO:0000259" key="14">
    <source>
        <dbReference type="Pfam" id="PF05193"/>
    </source>
</evidence>
<keyword evidence="2" id="KW-0645">Protease</keyword>
<evidence type="ECO:0000256" key="2">
    <source>
        <dbReference type="ARBA" id="ARBA00022670"/>
    </source>
</evidence>
<dbReference type="GO" id="GO:0043171">
    <property type="term" value="P:peptide catabolic process"/>
    <property type="evidence" value="ECO:0007669"/>
    <property type="project" value="TreeGrafter"/>
</dbReference>
<comment type="similarity">
    <text evidence="1 12">Belongs to the peptidase M16 family.</text>
</comment>
<evidence type="ECO:0000259" key="13">
    <source>
        <dbReference type="Pfam" id="PF00675"/>
    </source>
</evidence>
<evidence type="ECO:0000313" key="17">
    <source>
        <dbReference type="EMBL" id="AIW65596.1"/>
    </source>
</evidence>
<dbReference type="PANTHER" id="PTHR43690:SF18">
    <property type="entry name" value="INSULIN-DEGRADING ENZYME-RELATED"/>
    <property type="match status" value="1"/>
</dbReference>
<dbReference type="InterPro" id="IPR011765">
    <property type="entry name" value="Pept_M16_N"/>
</dbReference>
<evidence type="ECO:0000256" key="10">
    <source>
        <dbReference type="ARBA" id="ARBA00074992"/>
    </source>
</evidence>
<keyword evidence="6" id="KW-0482">Metalloprotease</keyword>
<evidence type="ECO:0000256" key="4">
    <source>
        <dbReference type="ARBA" id="ARBA00022801"/>
    </source>
</evidence>
<dbReference type="Pfam" id="PF05193">
    <property type="entry name" value="Peptidase_M16_C"/>
    <property type="match status" value="1"/>
</dbReference>
<dbReference type="GO" id="GO:0004222">
    <property type="term" value="F:metalloendopeptidase activity"/>
    <property type="evidence" value="ECO:0007669"/>
    <property type="project" value="UniProtKB-EC"/>
</dbReference>
<gene>
    <name evidence="17" type="primary">IDE</name>
</gene>
<dbReference type="Pfam" id="PF00675">
    <property type="entry name" value="Peptidase_M16"/>
    <property type="match status" value="1"/>
</dbReference>
<evidence type="ECO:0000259" key="15">
    <source>
        <dbReference type="Pfam" id="PF16187"/>
    </source>
</evidence>
<dbReference type="FunFam" id="3.30.830.10:FF:000004">
    <property type="entry name" value="Putative insulin-degrading enzyme"/>
    <property type="match status" value="1"/>
</dbReference>
<comment type="catalytic activity">
    <reaction evidence="7">
        <text>Degradation of insulin, glucagon and other polypeptides. No action on proteins.</text>
        <dbReference type="EC" id="3.4.24.56"/>
    </reaction>
</comment>
<dbReference type="InterPro" id="IPR001431">
    <property type="entry name" value="Pept_M16_Zn_BS"/>
</dbReference>
<evidence type="ECO:0000256" key="5">
    <source>
        <dbReference type="ARBA" id="ARBA00022833"/>
    </source>
</evidence>
<keyword evidence="3" id="KW-0479">Metal-binding</keyword>
<dbReference type="GO" id="GO:0051603">
    <property type="term" value="P:proteolysis involved in protein catabolic process"/>
    <property type="evidence" value="ECO:0007669"/>
    <property type="project" value="TreeGrafter"/>
</dbReference>
<evidence type="ECO:0000256" key="8">
    <source>
        <dbReference type="ARBA" id="ARBA00066874"/>
    </source>
</evidence>
<proteinExistence type="evidence at transcript level"/>
<dbReference type="InterPro" id="IPR011249">
    <property type="entry name" value="Metalloenz_LuxS/M16"/>
</dbReference>
<dbReference type="Pfam" id="PF22456">
    <property type="entry name" value="PqqF-like_C_4"/>
    <property type="match status" value="1"/>
</dbReference>
<evidence type="ECO:0000256" key="11">
    <source>
        <dbReference type="ARBA" id="ARBA00080349"/>
    </source>
</evidence>
<dbReference type="PANTHER" id="PTHR43690">
    <property type="entry name" value="NARDILYSIN"/>
    <property type="match status" value="1"/>
</dbReference>
<protein>
    <recommendedName>
        <fullName evidence="9">Insulin-degrading enzyme</fullName>
        <ecNumber evidence="8">3.4.24.56</ecNumber>
    </recommendedName>
    <alternativeName>
        <fullName evidence="11">Insulin protease</fullName>
    </alternativeName>
    <alternativeName>
        <fullName evidence="10">Insulysin</fullName>
    </alternativeName>
</protein>
<dbReference type="SUPFAM" id="SSF63411">
    <property type="entry name" value="LuxS/MPP-like metallohydrolase"/>
    <property type="match status" value="4"/>
</dbReference>
<dbReference type="Pfam" id="PF16187">
    <property type="entry name" value="Peptidase_M16_M"/>
    <property type="match status" value="1"/>
</dbReference>
<feature type="domain" description="Peptidase M16 C-terminal" evidence="14">
    <location>
        <begin position="276"/>
        <end position="454"/>
    </location>
</feature>
<dbReference type="AlphaFoldDB" id="A0A3S5XFM2"/>
<dbReference type="EMBL" id="KF951033">
    <property type="protein sequence ID" value="AIW65596.1"/>
    <property type="molecule type" value="mRNA"/>
</dbReference>
<dbReference type="GO" id="GO:0005829">
    <property type="term" value="C:cytosol"/>
    <property type="evidence" value="ECO:0007669"/>
    <property type="project" value="TreeGrafter"/>
</dbReference>
<evidence type="ECO:0000256" key="12">
    <source>
        <dbReference type="RuleBase" id="RU004447"/>
    </source>
</evidence>
<dbReference type="InterPro" id="IPR007863">
    <property type="entry name" value="Peptidase_M16_C"/>
</dbReference>
<accession>A0A3S5XFM2</accession>
<dbReference type="InterPro" id="IPR032632">
    <property type="entry name" value="Peptidase_M16_M"/>
</dbReference>
<evidence type="ECO:0000256" key="6">
    <source>
        <dbReference type="ARBA" id="ARBA00023049"/>
    </source>
</evidence>
<reference evidence="17" key="1">
    <citation type="submission" date="2013-12" db="EMBL/GenBank/DDBJ databases">
        <authorList>
            <person name="Lee J.-S."/>
        </authorList>
    </citation>
    <scope>NUCLEOTIDE SEQUENCE</scope>
</reference>
<evidence type="ECO:0000256" key="9">
    <source>
        <dbReference type="ARBA" id="ARBA00070422"/>
    </source>
</evidence>
<dbReference type="Gene3D" id="3.30.830.10">
    <property type="entry name" value="Metalloenzyme, LuxS/M16 peptidase-like"/>
    <property type="match status" value="4"/>
</dbReference>
<keyword evidence="5" id="KW-0862">Zinc</keyword>
<evidence type="ECO:0000256" key="7">
    <source>
        <dbReference type="ARBA" id="ARBA00052248"/>
    </source>
</evidence>
<dbReference type="InterPro" id="IPR050626">
    <property type="entry name" value="Peptidase_M16"/>
</dbReference>
<dbReference type="GO" id="GO:0005739">
    <property type="term" value="C:mitochondrion"/>
    <property type="evidence" value="ECO:0007669"/>
    <property type="project" value="TreeGrafter"/>
</dbReference>
<dbReference type="FunFam" id="3.30.830.10:FF:000003">
    <property type="entry name" value="Insulin-degrading enzyme"/>
    <property type="match status" value="1"/>
</dbReference>
<feature type="domain" description="Peptidase M16 middle/third" evidence="15">
    <location>
        <begin position="460"/>
        <end position="741"/>
    </location>
</feature>
<dbReference type="EC" id="3.4.24.56" evidence="8"/>
<evidence type="ECO:0000256" key="3">
    <source>
        <dbReference type="ARBA" id="ARBA00022723"/>
    </source>
</evidence>
<dbReference type="PROSITE" id="PS00143">
    <property type="entry name" value="INSULINASE"/>
    <property type="match status" value="1"/>
</dbReference>
<feature type="domain" description="Peptidase M16 N-terminal" evidence="13">
    <location>
        <begin position="113"/>
        <end position="249"/>
    </location>
</feature>
<keyword evidence="4" id="KW-0378">Hydrolase</keyword>
<name>A0A3S5XFM2_TIGJA</name>
<dbReference type="GO" id="GO:0046872">
    <property type="term" value="F:metal ion binding"/>
    <property type="evidence" value="ECO:0007669"/>
    <property type="project" value="UniProtKB-KW"/>
</dbReference>
<feature type="domain" description="Coenzyme PQQ synthesis protein F-like C-terminal lobe" evidence="16">
    <location>
        <begin position="848"/>
        <end position="946"/>
    </location>
</feature>
<evidence type="ECO:0000259" key="16">
    <source>
        <dbReference type="Pfam" id="PF22456"/>
    </source>
</evidence>
<sequence>MVLPVARSLIHSTLRSLVGPSLARRWSQHSAPYFSITQTSFRGRGGSGSTTTAVLSLFLTRWGLMTQSSMSMSAVNGQDSPGTEVIQRVDDVIKSPSDQRQYRALKLANGLTVMLVSDPETEKAAASLDVHVGHMKDPRELPGLAHFLEHMLFMGTKKFPNENEYSKFLNQHGGCSNAYTASDHTNFYFDVTSQHLPGALDRFAQFFLEPLFTESATEREVKAVNSEHDKNVASDSWRLRQLQQQFSDPEHDFNKFGTGNLETLWNGPREKGLDVRKALLQFHDHWYSSNIMTLCVLGQETLDELESLVVPLFSGVVNKEREVPSWNDHPLRDEDCKLVTYVVPIKDFRDLHVVFPIPDLRPFYKSGPSNYVSHLIGHEGEGSLLSLLKLKGWANSLYGGPRNGSKGFAFFLISVELTEEGLEHTDEIIGLIFQYLKMLRESGPQKWTFDETKSINEMRFRFKDKESPINYVEYVAQNLQYYSLQEVLFADYDLSEWKPELVDRVLENLVPEKTQVSIISQKFSDIANDTEKWYGTKYHSEPIPQEKLKRWTDEPVDPALRLPPPNPFIPTDFSLAPREEPNLPHPVIIKDTPLFRVWFKQDDQFLLPKSCIYFELRSPMVYLDPHHDNMTRIFVRLLQDDLNEFAYDAELAGLNYRINNTKVGLNLSIKGYNEKQSVLLEKLMSRMANFKINPDRFKLLKESYVRLLKNFDMEQPHRHAVYNSSSVLVDKIWMTDELVQALDELTIEAVQDFIPRFLSKLHIQSLMHGNLTEAQCLDLVDLVEKTLKTNCVVRPLLRSQMVRDRELQLEADSHHVLTKENHFHKSSCIEVYLQCGEVTPKEKMIMELFAHLINEPCFNILRTQEQLGYIVWSGSRRQCGVQGLRFIIQSEKHPNYLDDRIESFLASVPKLLEDMSDEEFSANRTALKEKILEKPKRLSSLSYMYWAEIVSQQYNFDRDNLEATELDQISKSEVIQFFDKYFSRTAPRKKLSCHIISKAEGGAGLEEAQPANGKIENAQVIDDLLMFKSSRPLHPVPKPFMAPENFLKDKCMK</sequence>
<dbReference type="FunFam" id="3.30.830.10:FF:000005">
    <property type="entry name" value="nardilysin isoform X1"/>
    <property type="match status" value="1"/>
</dbReference>
<dbReference type="InterPro" id="IPR054734">
    <property type="entry name" value="PqqF-like_C_4"/>
</dbReference>
<evidence type="ECO:0000256" key="1">
    <source>
        <dbReference type="ARBA" id="ARBA00007261"/>
    </source>
</evidence>
<organism evidence="17">
    <name type="scientific">Tigriopus japonicus</name>
    <name type="common">Copepod</name>
    <dbReference type="NCBI Taxonomy" id="158387"/>
    <lineage>
        <taxon>Eukaryota</taxon>
        <taxon>Metazoa</taxon>
        <taxon>Ecdysozoa</taxon>
        <taxon>Arthropoda</taxon>
        <taxon>Crustacea</taxon>
        <taxon>Multicrustacea</taxon>
        <taxon>Hexanauplia</taxon>
        <taxon>Copepoda</taxon>
        <taxon>Harpacticoida</taxon>
        <taxon>Harpacticidae</taxon>
        <taxon>Tigriopus</taxon>
    </lineage>
</organism>